<dbReference type="Proteomes" id="UP000190961">
    <property type="component" value="Unassembled WGS sequence"/>
</dbReference>
<dbReference type="STRING" id="688867.SAMN05660236_2824"/>
<gene>
    <name evidence="2" type="ORF">SAMN05660236_2824</name>
</gene>
<evidence type="ECO:0000256" key="1">
    <source>
        <dbReference type="SAM" id="Phobius"/>
    </source>
</evidence>
<feature type="transmembrane region" description="Helical" evidence="1">
    <location>
        <begin position="66"/>
        <end position="88"/>
    </location>
</feature>
<feature type="transmembrane region" description="Helical" evidence="1">
    <location>
        <begin position="122"/>
        <end position="143"/>
    </location>
</feature>
<keyword evidence="1" id="KW-1133">Transmembrane helix</keyword>
<keyword evidence="1" id="KW-0812">Transmembrane</keyword>
<accession>A0A1T5LA63</accession>
<feature type="transmembrane region" description="Helical" evidence="1">
    <location>
        <begin position="41"/>
        <end position="60"/>
    </location>
</feature>
<dbReference type="OrthoDB" id="795301at2"/>
<dbReference type="RefSeq" id="WP_079687399.1">
    <property type="nucleotide sequence ID" value="NZ_FUZU01000002.1"/>
</dbReference>
<keyword evidence="3" id="KW-1185">Reference proteome</keyword>
<keyword evidence="1" id="KW-0472">Membrane</keyword>
<name>A0A1T5LA63_9BACT</name>
<dbReference type="EMBL" id="FUZU01000002">
    <property type="protein sequence ID" value="SKC72871.1"/>
    <property type="molecule type" value="Genomic_DNA"/>
</dbReference>
<organism evidence="2 3">
    <name type="scientific">Ohtaekwangia koreensis</name>
    <dbReference type="NCBI Taxonomy" id="688867"/>
    <lineage>
        <taxon>Bacteria</taxon>
        <taxon>Pseudomonadati</taxon>
        <taxon>Bacteroidota</taxon>
        <taxon>Cytophagia</taxon>
        <taxon>Cytophagales</taxon>
        <taxon>Fulvivirgaceae</taxon>
        <taxon>Ohtaekwangia</taxon>
    </lineage>
</organism>
<protein>
    <submittedName>
        <fullName evidence="2">Uncharacterized protein</fullName>
    </submittedName>
</protein>
<dbReference type="AlphaFoldDB" id="A0A1T5LA63"/>
<evidence type="ECO:0000313" key="3">
    <source>
        <dbReference type="Proteomes" id="UP000190961"/>
    </source>
</evidence>
<sequence>MADFEKLQSLWNKQEPAVVIPAIESLKEENKTAKDKLMQAMFFRGTVLAITGIVVLYFLFSDGFGIASTLSFISVAGLGMLCLLQGIVELYAGRKLLKIEPLQEPTVHIHAWENYFELRRRMLAVSGPVYFVSFNLFMVLFFLEALQTYTIAQRVSIFIGYGAWVIFGWFVVRKRTTKKEEQRVIATIENLKRIQGALN</sequence>
<evidence type="ECO:0000313" key="2">
    <source>
        <dbReference type="EMBL" id="SKC72871.1"/>
    </source>
</evidence>
<feature type="transmembrane region" description="Helical" evidence="1">
    <location>
        <begin position="155"/>
        <end position="172"/>
    </location>
</feature>
<reference evidence="2 3" key="1">
    <citation type="submission" date="2017-02" db="EMBL/GenBank/DDBJ databases">
        <authorList>
            <person name="Peterson S.W."/>
        </authorList>
    </citation>
    <scope>NUCLEOTIDE SEQUENCE [LARGE SCALE GENOMIC DNA]</scope>
    <source>
        <strain evidence="2 3">DSM 25262</strain>
    </source>
</reference>
<proteinExistence type="predicted"/>